<comment type="catalytic activity">
    <reaction evidence="4">
        <text>a ribonucleoside 5'-phosphate + H2O = a ribonucleoside + phosphate</text>
        <dbReference type="Rhea" id="RHEA:12484"/>
        <dbReference type="ChEBI" id="CHEBI:15377"/>
        <dbReference type="ChEBI" id="CHEBI:18254"/>
        <dbReference type="ChEBI" id="CHEBI:43474"/>
        <dbReference type="ChEBI" id="CHEBI:58043"/>
        <dbReference type="EC" id="3.1.3.5"/>
    </reaction>
</comment>
<dbReference type="Proteomes" id="UP000610960">
    <property type="component" value="Unassembled WGS sequence"/>
</dbReference>
<dbReference type="OrthoDB" id="26873at2157"/>
<comment type="subcellular location">
    <subcellularLocation>
        <location evidence="4">Cytoplasm</location>
    </subcellularLocation>
</comment>
<dbReference type="GO" id="GO:0005737">
    <property type="term" value="C:cytoplasm"/>
    <property type="evidence" value="ECO:0007669"/>
    <property type="project" value="UniProtKB-SubCell"/>
</dbReference>
<evidence type="ECO:0000256" key="3">
    <source>
        <dbReference type="ARBA" id="ARBA00022801"/>
    </source>
</evidence>
<sequence>MRLLLTNDDGIDSPGLRALAMELHEDGHEIHVIAPEVQRSSIGSARTYDKPLRLIHRELGYPIDGVYAIDGTPADAVFIGVKMFQPDAVVSGVNLGENVGLESLFISGTIGAAIQASLMGLPGIAVSMVVPQDKKFTNSGIPVEYFKLAISIASTIMGMIEAKGWFSGIDVLSINAPDPIKWNGEVVVTDAMSRRLFKEELVKTVDPRGSPIFWRWGHEFDELDPDSDAYWLYRRGSVVVSPISFNKDRKIDTAGLRDALSKIGKIIPS</sequence>
<dbReference type="Gene3D" id="3.40.1210.10">
    <property type="entry name" value="Survival protein SurE-like phosphatase/nucleotidase"/>
    <property type="match status" value="1"/>
</dbReference>
<evidence type="ECO:0000256" key="4">
    <source>
        <dbReference type="HAMAP-Rule" id="MF_00060"/>
    </source>
</evidence>
<dbReference type="SUPFAM" id="SSF64167">
    <property type="entry name" value="SurE-like"/>
    <property type="match status" value="1"/>
</dbReference>
<name>A0A830GW50_9CREN</name>
<comment type="similarity">
    <text evidence="1 4">Belongs to the SurE nucleotidase family.</text>
</comment>
<feature type="binding site" evidence="4">
    <location>
        <position position="9"/>
    </location>
    <ligand>
        <name>a divalent metal cation</name>
        <dbReference type="ChEBI" id="CHEBI:60240"/>
    </ligand>
</feature>
<accession>A0A830GW50</accession>
<dbReference type="GO" id="GO:0008253">
    <property type="term" value="F:5'-nucleotidase activity"/>
    <property type="evidence" value="ECO:0007669"/>
    <property type="project" value="UniProtKB-UniRule"/>
</dbReference>
<comment type="cofactor">
    <cofactor evidence="4">
        <name>a divalent metal cation</name>
        <dbReference type="ChEBI" id="CHEBI:60240"/>
    </cofactor>
    <text evidence="4">Binds 1 divalent metal cation per subunit.</text>
</comment>
<dbReference type="InterPro" id="IPR036523">
    <property type="entry name" value="SurE-like_sf"/>
</dbReference>
<dbReference type="GO" id="GO:0046872">
    <property type="term" value="F:metal ion binding"/>
    <property type="evidence" value="ECO:0007669"/>
    <property type="project" value="UniProtKB-UniRule"/>
</dbReference>
<evidence type="ECO:0000259" key="5">
    <source>
        <dbReference type="Pfam" id="PF01975"/>
    </source>
</evidence>
<reference evidence="6" key="2">
    <citation type="submission" date="2020-09" db="EMBL/GenBank/DDBJ databases">
        <authorList>
            <person name="Sun Q."/>
            <person name="Ohkuma M."/>
        </authorList>
    </citation>
    <scope>NUCLEOTIDE SEQUENCE</scope>
    <source>
        <strain evidence="6">JCM 10088</strain>
    </source>
</reference>
<keyword evidence="7" id="KW-1185">Reference proteome</keyword>
<protein>
    <recommendedName>
        <fullName evidence="4">5'-nucleotidase SurE</fullName>
        <ecNumber evidence="4">3.1.3.5</ecNumber>
    </recommendedName>
    <alternativeName>
        <fullName evidence="4">Nucleoside 5'-monophosphate phosphohydrolase</fullName>
    </alternativeName>
</protein>
<proteinExistence type="inferred from homology"/>
<dbReference type="GO" id="GO:0000166">
    <property type="term" value="F:nucleotide binding"/>
    <property type="evidence" value="ECO:0007669"/>
    <property type="project" value="UniProtKB-KW"/>
</dbReference>
<dbReference type="EMBL" id="BMNL01000003">
    <property type="protein sequence ID" value="GGP21976.1"/>
    <property type="molecule type" value="Genomic_DNA"/>
</dbReference>
<feature type="domain" description="Survival protein SurE-like phosphatase/nucleotidase" evidence="5">
    <location>
        <begin position="4"/>
        <end position="193"/>
    </location>
</feature>
<organism evidence="6 7">
    <name type="scientific">Thermocladium modestius</name>
    <dbReference type="NCBI Taxonomy" id="62609"/>
    <lineage>
        <taxon>Archaea</taxon>
        <taxon>Thermoproteota</taxon>
        <taxon>Thermoprotei</taxon>
        <taxon>Thermoproteales</taxon>
        <taxon>Thermoproteaceae</taxon>
        <taxon>Thermocladium</taxon>
    </lineage>
</organism>
<feature type="binding site" evidence="4">
    <location>
        <position position="8"/>
    </location>
    <ligand>
        <name>a divalent metal cation</name>
        <dbReference type="ChEBI" id="CHEBI:60240"/>
    </ligand>
</feature>
<feature type="binding site" evidence="4">
    <location>
        <position position="94"/>
    </location>
    <ligand>
        <name>a divalent metal cation</name>
        <dbReference type="ChEBI" id="CHEBI:60240"/>
    </ligand>
</feature>
<dbReference type="NCBIfam" id="TIGR00087">
    <property type="entry name" value="surE"/>
    <property type="match status" value="1"/>
</dbReference>
<dbReference type="InterPro" id="IPR030048">
    <property type="entry name" value="SurE"/>
</dbReference>
<reference evidence="6" key="1">
    <citation type="journal article" date="2014" name="Int. J. Syst. Evol. Microbiol.">
        <title>Complete genome sequence of Corynebacterium casei LMG S-19264T (=DSM 44701T), isolated from a smear-ripened cheese.</title>
        <authorList>
            <consortium name="US DOE Joint Genome Institute (JGI-PGF)"/>
            <person name="Walter F."/>
            <person name="Albersmeier A."/>
            <person name="Kalinowski J."/>
            <person name="Ruckert C."/>
        </authorList>
    </citation>
    <scope>NUCLEOTIDE SEQUENCE</scope>
    <source>
        <strain evidence="6">JCM 10088</strain>
    </source>
</reference>
<dbReference type="PANTHER" id="PTHR30457:SF0">
    <property type="entry name" value="PHOSPHATASE, PUTATIVE (AFU_ORTHOLOGUE AFUA_4G01070)-RELATED"/>
    <property type="match status" value="1"/>
</dbReference>
<keyword evidence="2 4" id="KW-0479">Metal-binding</keyword>
<dbReference type="PANTHER" id="PTHR30457">
    <property type="entry name" value="5'-NUCLEOTIDASE SURE"/>
    <property type="match status" value="1"/>
</dbReference>
<dbReference type="EC" id="3.1.3.5" evidence="4"/>
<keyword evidence="4" id="KW-0547">Nucleotide-binding</keyword>
<evidence type="ECO:0000256" key="1">
    <source>
        <dbReference type="ARBA" id="ARBA00011062"/>
    </source>
</evidence>
<feature type="binding site" evidence="4">
    <location>
        <position position="40"/>
    </location>
    <ligand>
        <name>a divalent metal cation</name>
        <dbReference type="ChEBI" id="CHEBI:60240"/>
    </ligand>
</feature>
<dbReference type="AlphaFoldDB" id="A0A830GW50"/>
<evidence type="ECO:0000313" key="6">
    <source>
        <dbReference type="EMBL" id="GGP21976.1"/>
    </source>
</evidence>
<evidence type="ECO:0000256" key="2">
    <source>
        <dbReference type="ARBA" id="ARBA00022723"/>
    </source>
</evidence>
<dbReference type="RefSeq" id="WP_188596867.1">
    <property type="nucleotide sequence ID" value="NZ_BMNL01000003.1"/>
</dbReference>
<dbReference type="InterPro" id="IPR002828">
    <property type="entry name" value="SurE-like_Pase/nucleotidase"/>
</dbReference>
<keyword evidence="4" id="KW-0963">Cytoplasm</keyword>
<comment type="function">
    <text evidence="4">Nucleotidase that shows phosphatase activity on nucleoside 5'-monophosphates.</text>
</comment>
<evidence type="ECO:0000313" key="7">
    <source>
        <dbReference type="Proteomes" id="UP000610960"/>
    </source>
</evidence>
<dbReference type="Pfam" id="PF01975">
    <property type="entry name" value="SurE"/>
    <property type="match status" value="1"/>
</dbReference>
<keyword evidence="3 4" id="KW-0378">Hydrolase</keyword>
<gene>
    <name evidence="4" type="primary">surE</name>
    <name evidence="6" type="ORF">GCM10007981_16100</name>
</gene>
<dbReference type="HAMAP" id="MF_00060">
    <property type="entry name" value="SurE"/>
    <property type="match status" value="1"/>
</dbReference>
<comment type="caution">
    <text evidence="6">The sequence shown here is derived from an EMBL/GenBank/DDBJ whole genome shotgun (WGS) entry which is preliminary data.</text>
</comment>